<feature type="transmembrane region" description="Helical" evidence="1">
    <location>
        <begin position="225"/>
        <end position="247"/>
    </location>
</feature>
<sequence length="387" mass="37328">MIDDAPDVAPEKPTRPRSRRAGAAVVGAVDGLLAVALPFAVLAALAVLAWAGLGRAEGWTPYASAAADVWLLGHGVDVRFAAPGGAFTVTAAALGPALVTALCAVRAGRRAAATGAPALAWAAQLVAVLAASAVLVRVGTSTIAAPVVWQGLLLPLLLAAAASLVGLRSTRAGVRPLPDGVRAGLIALLLLVAAAAVLLTLLLLARFADVVALDESLDAGPVGGLVLTCAQLLALPTFVVWALAWIVGAGASLGTGSAIGPFAGSSGPLPALPVLGAVPVDPPAIAAAVLVLPVVAGFAAVLLVRRRGAATGAVPLGALTGVVAGIGAGVLAAASAGAAGPGRFAAVGPDALLVAGLSAVLVGLPALVAGAVVRAPPPQSEAVDEPQ</sequence>
<keyword evidence="1" id="KW-0472">Membrane</keyword>
<feature type="transmembrane region" description="Helical" evidence="1">
    <location>
        <begin position="116"/>
        <end position="135"/>
    </location>
</feature>
<dbReference type="Pfam" id="PF19877">
    <property type="entry name" value="DUF6350"/>
    <property type="match status" value="1"/>
</dbReference>
<accession>A0ABP8ZAB2</accession>
<name>A0ABP8ZAB2_9MICO</name>
<keyword evidence="1" id="KW-0812">Transmembrane</keyword>
<keyword evidence="3" id="KW-1185">Reference proteome</keyword>
<feature type="transmembrane region" description="Helical" evidence="1">
    <location>
        <begin position="21"/>
        <end position="51"/>
    </location>
</feature>
<gene>
    <name evidence="2" type="ORF">GCM10025783_23370</name>
</gene>
<proteinExistence type="predicted"/>
<comment type="caution">
    <text evidence="2">The sequence shown here is derived from an EMBL/GenBank/DDBJ whole genome shotgun (WGS) entry which is preliminary data.</text>
</comment>
<dbReference type="Proteomes" id="UP001500121">
    <property type="component" value="Unassembled WGS sequence"/>
</dbReference>
<feature type="transmembrane region" description="Helical" evidence="1">
    <location>
        <begin position="185"/>
        <end position="205"/>
    </location>
</feature>
<dbReference type="EMBL" id="BAABLP010000004">
    <property type="protein sequence ID" value="GAA4750199.1"/>
    <property type="molecule type" value="Genomic_DNA"/>
</dbReference>
<evidence type="ECO:0000313" key="2">
    <source>
        <dbReference type="EMBL" id="GAA4750199.1"/>
    </source>
</evidence>
<feature type="transmembrane region" description="Helical" evidence="1">
    <location>
        <begin position="316"/>
        <end position="339"/>
    </location>
</feature>
<evidence type="ECO:0000313" key="3">
    <source>
        <dbReference type="Proteomes" id="UP001500121"/>
    </source>
</evidence>
<evidence type="ECO:0008006" key="4">
    <source>
        <dbReference type="Google" id="ProtNLM"/>
    </source>
</evidence>
<reference evidence="3" key="1">
    <citation type="journal article" date="2019" name="Int. J. Syst. Evol. Microbiol.">
        <title>The Global Catalogue of Microorganisms (GCM) 10K type strain sequencing project: providing services to taxonomists for standard genome sequencing and annotation.</title>
        <authorList>
            <consortium name="The Broad Institute Genomics Platform"/>
            <consortium name="The Broad Institute Genome Sequencing Center for Infectious Disease"/>
            <person name="Wu L."/>
            <person name="Ma J."/>
        </authorList>
    </citation>
    <scope>NUCLEOTIDE SEQUENCE [LARGE SCALE GENOMIC DNA]</scope>
    <source>
        <strain evidence="3">JCM 19015</strain>
    </source>
</reference>
<feature type="transmembrane region" description="Helical" evidence="1">
    <location>
        <begin position="284"/>
        <end position="304"/>
    </location>
</feature>
<feature type="transmembrane region" description="Helical" evidence="1">
    <location>
        <begin position="147"/>
        <end position="165"/>
    </location>
</feature>
<dbReference type="InterPro" id="IPR045931">
    <property type="entry name" value="DUF6350"/>
</dbReference>
<organism evidence="2 3">
    <name type="scientific">Amnibacterium soli</name>
    <dbReference type="NCBI Taxonomy" id="1282736"/>
    <lineage>
        <taxon>Bacteria</taxon>
        <taxon>Bacillati</taxon>
        <taxon>Actinomycetota</taxon>
        <taxon>Actinomycetes</taxon>
        <taxon>Micrococcales</taxon>
        <taxon>Microbacteriaceae</taxon>
        <taxon>Amnibacterium</taxon>
    </lineage>
</organism>
<protein>
    <recommendedName>
        <fullName evidence="4">Integral membrane protein</fullName>
    </recommendedName>
</protein>
<feature type="transmembrane region" description="Helical" evidence="1">
    <location>
        <begin position="80"/>
        <end position="104"/>
    </location>
</feature>
<evidence type="ECO:0000256" key="1">
    <source>
        <dbReference type="SAM" id="Phobius"/>
    </source>
</evidence>
<dbReference type="RefSeq" id="WP_345481372.1">
    <property type="nucleotide sequence ID" value="NZ_BAABLP010000004.1"/>
</dbReference>
<feature type="transmembrane region" description="Helical" evidence="1">
    <location>
        <begin position="351"/>
        <end position="373"/>
    </location>
</feature>
<keyword evidence="1" id="KW-1133">Transmembrane helix</keyword>